<dbReference type="AlphaFoldDB" id="A0A3G6TCH6"/>
<evidence type="ECO:0000259" key="9">
    <source>
        <dbReference type="PROSITE" id="PS51755"/>
    </source>
</evidence>
<evidence type="ECO:0000256" key="6">
    <source>
        <dbReference type="PROSITE-ProRule" id="PRU00169"/>
    </source>
</evidence>
<keyword evidence="11" id="KW-1185">Reference proteome</keyword>
<feature type="DNA-binding region" description="OmpR/PhoB-type" evidence="7">
    <location>
        <begin position="125"/>
        <end position="223"/>
    </location>
</feature>
<dbReference type="InterPro" id="IPR039420">
    <property type="entry name" value="WalR-like"/>
</dbReference>
<keyword evidence="4 7" id="KW-0238">DNA-binding</keyword>
<dbReference type="PANTHER" id="PTHR48111:SF22">
    <property type="entry name" value="REGULATOR OF RPOS"/>
    <property type="match status" value="1"/>
</dbReference>
<evidence type="ECO:0000256" key="2">
    <source>
        <dbReference type="ARBA" id="ARBA00023012"/>
    </source>
</evidence>
<dbReference type="Gene3D" id="1.10.10.10">
    <property type="entry name" value="Winged helix-like DNA-binding domain superfamily/Winged helix DNA-binding domain"/>
    <property type="match status" value="1"/>
</dbReference>
<dbReference type="CDD" id="cd00383">
    <property type="entry name" value="trans_reg_C"/>
    <property type="match status" value="1"/>
</dbReference>
<sequence length="228" mass="26151">MRVLLVEDEISISGFLKEGLEEEGFAVDTADNGKKGLEMALDYLNEYDIILLDWMVPGMSGIEICRAIRKENKEIPIIFLTAKDTVDDTVFALETGANDYLKKPFAFEELLARMRVLLRNKKGEGTIFEAGNIRMDIEAHSVTKNNIPVALTQKEFALLEYLLRNKGKVCRRSRIIEKIWDVHFDKDTAVIDVFVNVLRKKLDDKNHQSFLETIRGVGYRINDHETEL</sequence>
<dbReference type="InterPro" id="IPR036388">
    <property type="entry name" value="WH-like_DNA-bd_sf"/>
</dbReference>
<dbReference type="CDD" id="cd19935">
    <property type="entry name" value="REC_OmpR_CusR-like"/>
    <property type="match status" value="1"/>
</dbReference>
<keyword evidence="2" id="KW-0902">Two-component regulatory system</keyword>
<organism evidence="10 11">
    <name type="scientific">Chryseobacterium bernardetii</name>
    <dbReference type="NCBI Taxonomy" id="1241978"/>
    <lineage>
        <taxon>Bacteria</taxon>
        <taxon>Pseudomonadati</taxon>
        <taxon>Bacteroidota</taxon>
        <taxon>Flavobacteriia</taxon>
        <taxon>Flavobacteriales</taxon>
        <taxon>Weeksellaceae</taxon>
        <taxon>Chryseobacterium group</taxon>
        <taxon>Chryseobacterium</taxon>
    </lineage>
</organism>
<dbReference type="GO" id="GO:0006355">
    <property type="term" value="P:regulation of DNA-templated transcription"/>
    <property type="evidence" value="ECO:0007669"/>
    <property type="project" value="InterPro"/>
</dbReference>
<dbReference type="EMBL" id="CP033932">
    <property type="protein sequence ID" value="AZB26962.1"/>
    <property type="molecule type" value="Genomic_DNA"/>
</dbReference>
<keyword evidence="1 6" id="KW-0597">Phosphoprotein</keyword>
<dbReference type="PROSITE" id="PS51755">
    <property type="entry name" value="OMPR_PHOB"/>
    <property type="match status" value="1"/>
</dbReference>
<protein>
    <submittedName>
        <fullName evidence="10">DNA-binding response regulator</fullName>
    </submittedName>
</protein>
<evidence type="ECO:0000256" key="4">
    <source>
        <dbReference type="ARBA" id="ARBA00023125"/>
    </source>
</evidence>
<name>A0A3G6TCH6_9FLAO</name>
<evidence type="ECO:0000256" key="5">
    <source>
        <dbReference type="ARBA" id="ARBA00023163"/>
    </source>
</evidence>
<dbReference type="Pfam" id="PF00072">
    <property type="entry name" value="Response_reg"/>
    <property type="match status" value="1"/>
</dbReference>
<feature type="domain" description="OmpR/PhoB-type" evidence="9">
    <location>
        <begin position="125"/>
        <end position="223"/>
    </location>
</feature>
<dbReference type="FunFam" id="3.40.50.2300:FF:000001">
    <property type="entry name" value="DNA-binding response regulator PhoB"/>
    <property type="match status" value="1"/>
</dbReference>
<dbReference type="GO" id="GO:0032993">
    <property type="term" value="C:protein-DNA complex"/>
    <property type="evidence" value="ECO:0007669"/>
    <property type="project" value="TreeGrafter"/>
</dbReference>
<dbReference type="GO" id="GO:0000156">
    <property type="term" value="F:phosphorelay response regulator activity"/>
    <property type="evidence" value="ECO:0007669"/>
    <property type="project" value="TreeGrafter"/>
</dbReference>
<reference evidence="11" key="1">
    <citation type="submission" date="2018-11" db="EMBL/GenBank/DDBJ databases">
        <title>Proposal to divide the Flavobacteriaceae and reorganize its genera based on Amino Acid Identity values calculated from whole genome sequences.</title>
        <authorList>
            <person name="Nicholson A.C."/>
            <person name="Gulvik C.A."/>
            <person name="Whitney A.M."/>
            <person name="Humrighouse B.W."/>
            <person name="Bell M."/>
            <person name="Holmes B."/>
            <person name="Steigerwalt A.G."/>
            <person name="Villarma A."/>
            <person name="Sheth M."/>
            <person name="Batra D."/>
            <person name="Pryor J."/>
            <person name="Bernardet J.-F."/>
            <person name="Hugo C."/>
            <person name="Kampfer P."/>
            <person name="Newman J."/>
            <person name="McQuiston J.R."/>
        </authorList>
    </citation>
    <scope>NUCLEOTIDE SEQUENCE [LARGE SCALE GENOMIC DNA]</scope>
    <source>
        <strain evidence="11">G0229</strain>
    </source>
</reference>
<feature type="modified residue" description="4-aspartylphosphate" evidence="6">
    <location>
        <position position="53"/>
    </location>
</feature>
<feature type="domain" description="Response regulatory" evidence="8">
    <location>
        <begin position="2"/>
        <end position="118"/>
    </location>
</feature>
<dbReference type="Proteomes" id="UP000271193">
    <property type="component" value="Chromosome"/>
</dbReference>
<dbReference type="FunFam" id="1.10.10.10:FF:000005">
    <property type="entry name" value="Two-component system response regulator"/>
    <property type="match status" value="1"/>
</dbReference>
<proteinExistence type="predicted"/>
<evidence type="ECO:0000256" key="3">
    <source>
        <dbReference type="ARBA" id="ARBA00023015"/>
    </source>
</evidence>
<dbReference type="GO" id="GO:0000976">
    <property type="term" value="F:transcription cis-regulatory region binding"/>
    <property type="evidence" value="ECO:0007669"/>
    <property type="project" value="TreeGrafter"/>
</dbReference>
<dbReference type="GO" id="GO:0005829">
    <property type="term" value="C:cytosol"/>
    <property type="evidence" value="ECO:0007669"/>
    <property type="project" value="TreeGrafter"/>
</dbReference>
<evidence type="ECO:0000259" key="8">
    <source>
        <dbReference type="PROSITE" id="PS50110"/>
    </source>
</evidence>
<evidence type="ECO:0000313" key="10">
    <source>
        <dbReference type="EMBL" id="AZB26962.1"/>
    </source>
</evidence>
<keyword evidence="5" id="KW-0804">Transcription</keyword>
<keyword evidence="3" id="KW-0805">Transcription regulation</keyword>
<dbReference type="SMART" id="SM00448">
    <property type="entry name" value="REC"/>
    <property type="match status" value="1"/>
</dbReference>
<dbReference type="InterPro" id="IPR001789">
    <property type="entry name" value="Sig_transdc_resp-reg_receiver"/>
</dbReference>
<dbReference type="PROSITE" id="PS50110">
    <property type="entry name" value="RESPONSE_REGULATORY"/>
    <property type="match status" value="1"/>
</dbReference>
<dbReference type="InterPro" id="IPR001867">
    <property type="entry name" value="OmpR/PhoB-type_DNA-bd"/>
</dbReference>
<accession>A0A3G6TCH6</accession>
<dbReference type="InterPro" id="IPR011006">
    <property type="entry name" value="CheY-like_superfamily"/>
</dbReference>
<dbReference type="SMART" id="SM00862">
    <property type="entry name" value="Trans_reg_C"/>
    <property type="match status" value="1"/>
</dbReference>
<dbReference type="PANTHER" id="PTHR48111">
    <property type="entry name" value="REGULATOR OF RPOS"/>
    <property type="match status" value="1"/>
</dbReference>
<evidence type="ECO:0000256" key="7">
    <source>
        <dbReference type="PROSITE-ProRule" id="PRU01091"/>
    </source>
</evidence>
<dbReference type="Pfam" id="PF00486">
    <property type="entry name" value="Trans_reg_C"/>
    <property type="match status" value="1"/>
</dbReference>
<dbReference type="KEGG" id="cben:EG339_21420"/>
<evidence type="ECO:0000313" key="11">
    <source>
        <dbReference type="Proteomes" id="UP000271193"/>
    </source>
</evidence>
<dbReference type="Gene3D" id="3.40.50.2300">
    <property type="match status" value="1"/>
</dbReference>
<dbReference type="SUPFAM" id="SSF52172">
    <property type="entry name" value="CheY-like"/>
    <property type="match status" value="1"/>
</dbReference>
<dbReference type="RefSeq" id="WP_123871873.1">
    <property type="nucleotide sequence ID" value="NZ_CP033932.1"/>
</dbReference>
<gene>
    <name evidence="10" type="ORF">EG339_21420</name>
</gene>
<dbReference type="GeneID" id="99067366"/>
<evidence type="ECO:0000256" key="1">
    <source>
        <dbReference type="ARBA" id="ARBA00022553"/>
    </source>
</evidence>